<evidence type="ECO:0000256" key="4">
    <source>
        <dbReference type="PROSITE-ProRule" id="PRU00175"/>
    </source>
</evidence>
<feature type="domain" description="RING-type" evidence="6">
    <location>
        <begin position="56"/>
        <end position="106"/>
    </location>
</feature>
<name>A0A1E4SPL4_9ASCO</name>
<accession>A0A1E4SPL4</accession>
<feature type="region of interest" description="Disordered" evidence="5">
    <location>
        <begin position="127"/>
        <end position="160"/>
    </location>
</feature>
<evidence type="ECO:0000256" key="5">
    <source>
        <dbReference type="SAM" id="MobiDB-lite"/>
    </source>
</evidence>
<dbReference type="SUPFAM" id="SSF57850">
    <property type="entry name" value="RING/U-box"/>
    <property type="match status" value="1"/>
</dbReference>
<dbReference type="InterPro" id="IPR017907">
    <property type="entry name" value="Znf_RING_CS"/>
</dbReference>
<dbReference type="Pfam" id="PF13923">
    <property type="entry name" value="zf-C3HC4_2"/>
    <property type="match status" value="1"/>
</dbReference>
<dbReference type="InterPro" id="IPR013083">
    <property type="entry name" value="Znf_RING/FYVE/PHD"/>
</dbReference>
<dbReference type="InterPro" id="IPR001841">
    <property type="entry name" value="Znf_RING"/>
</dbReference>
<keyword evidence="2 4" id="KW-0863">Zinc-finger</keyword>
<sequence length="160" mass="17922">MSTETPEYVINIPSDDEGDENDVEIVEFREQTKKLLDNPQNELPLHTTKKLTDIQCPICFDDITMATTTSCGHVFCLDCILQSISSSHARGQVRGRRGIGLCPLCRKSVTFKDTVLLRMKTVATATKPELPPREEENIKIGLETAEEEDEATARKKRKTG</sequence>
<dbReference type="PANTHER" id="PTHR23041:SF78">
    <property type="entry name" value="E3 UBIQUITIN-PROTEIN LIGASE RNF4"/>
    <property type="match status" value="1"/>
</dbReference>
<dbReference type="InterPro" id="IPR047134">
    <property type="entry name" value="RNF4"/>
</dbReference>
<dbReference type="RefSeq" id="XP_020066592.1">
    <property type="nucleotide sequence ID" value="XM_020206411.1"/>
</dbReference>
<dbReference type="GO" id="GO:0045944">
    <property type="term" value="P:positive regulation of transcription by RNA polymerase II"/>
    <property type="evidence" value="ECO:0007669"/>
    <property type="project" value="TreeGrafter"/>
</dbReference>
<keyword evidence="1" id="KW-0479">Metal-binding</keyword>
<dbReference type="EMBL" id="KV453909">
    <property type="protein sequence ID" value="ODV81470.1"/>
    <property type="molecule type" value="Genomic_DNA"/>
</dbReference>
<evidence type="ECO:0000313" key="7">
    <source>
        <dbReference type="EMBL" id="ODV81470.1"/>
    </source>
</evidence>
<dbReference type="OrthoDB" id="6270329at2759"/>
<dbReference type="PROSITE" id="PS00518">
    <property type="entry name" value="ZF_RING_1"/>
    <property type="match status" value="1"/>
</dbReference>
<evidence type="ECO:0000256" key="3">
    <source>
        <dbReference type="ARBA" id="ARBA00022833"/>
    </source>
</evidence>
<evidence type="ECO:0000256" key="1">
    <source>
        <dbReference type="ARBA" id="ARBA00022723"/>
    </source>
</evidence>
<dbReference type="Gene3D" id="3.30.40.10">
    <property type="entry name" value="Zinc/RING finger domain, C3HC4 (zinc finger)"/>
    <property type="match status" value="1"/>
</dbReference>
<proteinExistence type="predicted"/>
<evidence type="ECO:0000256" key="2">
    <source>
        <dbReference type="ARBA" id="ARBA00022771"/>
    </source>
</evidence>
<dbReference type="GeneID" id="30980548"/>
<reference evidence="8" key="1">
    <citation type="submission" date="2016-05" db="EMBL/GenBank/DDBJ databases">
        <title>Comparative genomics of biotechnologically important yeasts.</title>
        <authorList>
            <consortium name="DOE Joint Genome Institute"/>
            <person name="Riley R."/>
            <person name="Haridas S."/>
            <person name="Wolfe K.H."/>
            <person name="Lopes M.R."/>
            <person name="Hittinger C.T."/>
            <person name="Goker M."/>
            <person name="Salamov A."/>
            <person name="Wisecaver J."/>
            <person name="Long T.M."/>
            <person name="Aerts A.L."/>
            <person name="Barry K."/>
            <person name="Choi C."/>
            <person name="Clum A."/>
            <person name="Coughlan A.Y."/>
            <person name="Deshpande S."/>
            <person name="Douglass A.P."/>
            <person name="Hanson S.J."/>
            <person name="Klenk H.-P."/>
            <person name="Labutti K."/>
            <person name="Lapidus A."/>
            <person name="Lindquist E."/>
            <person name="Lipzen A."/>
            <person name="Meier-Kolthoff J.P."/>
            <person name="Ohm R.A."/>
            <person name="Otillar R.P."/>
            <person name="Pangilinan J."/>
            <person name="Peng Y."/>
            <person name="Rokas A."/>
            <person name="Rosa C.A."/>
            <person name="Scheuner C."/>
            <person name="Sibirny A.A."/>
            <person name="Slot J.C."/>
            <person name="Stielow J.B."/>
            <person name="Sun H."/>
            <person name="Kurtzman C.P."/>
            <person name="Blackwell M."/>
            <person name="Grigoriev I.V."/>
            <person name="Jeffries T.W."/>
        </authorList>
    </citation>
    <scope>NUCLEOTIDE SEQUENCE [LARGE SCALE GENOMIC DNA]</scope>
    <source>
        <strain evidence="8">NRRL Y-17324</strain>
    </source>
</reference>
<protein>
    <recommendedName>
        <fullName evidence="6">RING-type domain-containing protein</fullName>
    </recommendedName>
</protein>
<dbReference type="PANTHER" id="PTHR23041">
    <property type="entry name" value="RING FINGER DOMAIN-CONTAINING"/>
    <property type="match status" value="1"/>
</dbReference>
<dbReference type="STRING" id="984487.A0A1E4SPL4"/>
<keyword evidence="8" id="KW-1185">Reference proteome</keyword>
<evidence type="ECO:0000259" key="6">
    <source>
        <dbReference type="PROSITE" id="PS50089"/>
    </source>
</evidence>
<gene>
    <name evidence="7" type="ORF">CANTADRAFT_19103</name>
</gene>
<dbReference type="GO" id="GO:0008270">
    <property type="term" value="F:zinc ion binding"/>
    <property type="evidence" value="ECO:0007669"/>
    <property type="project" value="UniProtKB-KW"/>
</dbReference>
<dbReference type="SMART" id="SM00184">
    <property type="entry name" value="RING"/>
    <property type="match status" value="1"/>
</dbReference>
<evidence type="ECO:0000313" key="8">
    <source>
        <dbReference type="Proteomes" id="UP000094285"/>
    </source>
</evidence>
<organism evidence="7 8">
    <name type="scientific">Suhomyces tanzawaensis NRRL Y-17324</name>
    <dbReference type="NCBI Taxonomy" id="984487"/>
    <lineage>
        <taxon>Eukaryota</taxon>
        <taxon>Fungi</taxon>
        <taxon>Dikarya</taxon>
        <taxon>Ascomycota</taxon>
        <taxon>Saccharomycotina</taxon>
        <taxon>Pichiomycetes</taxon>
        <taxon>Debaryomycetaceae</taxon>
        <taxon>Suhomyces</taxon>
    </lineage>
</organism>
<keyword evidence="3" id="KW-0862">Zinc</keyword>
<dbReference type="Proteomes" id="UP000094285">
    <property type="component" value="Unassembled WGS sequence"/>
</dbReference>
<dbReference type="PROSITE" id="PS50089">
    <property type="entry name" value="ZF_RING_2"/>
    <property type="match status" value="1"/>
</dbReference>
<dbReference type="AlphaFoldDB" id="A0A1E4SPL4"/>